<dbReference type="AlphaFoldDB" id="A0ABD5P5B0"/>
<name>A0ABD5P5B0_9EURY</name>
<evidence type="ECO:0000313" key="2">
    <source>
        <dbReference type="EMBL" id="MFC4249386.1"/>
    </source>
</evidence>
<dbReference type="Proteomes" id="UP001595821">
    <property type="component" value="Unassembled WGS sequence"/>
</dbReference>
<reference evidence="2 3" key="1">
    <citation type="journal article" date="2014" name="Int. J. Syst. Evol. Microbiol.">
        <title>Complete genome sequence of Corynebacterium casei LMG S-19264T (=DSM 44701T), isolated from a smear-ripened cheese.</title>
        <authorList>
            <consortium name="US DOE Joint Genome Institute (JGI-PGF)"/>
            <person name="Walter F."/>
            <person name="Albersmeier A."/>
            <person name="Kalinowski J."/>
            <person name="Ruckert C."/>
        </authorList>
    </citation>
    <scope>NUCLEOTIDE SEQUENCE [LARGE SCALE GENOMIC DNA]</scope>
    <source>
        <strain evidence="2 3">IBRC-M 10912</strain>
    </source>
</reference>
<sequence>MVVQTERDDATWYKCETCGLLFDDRPDATQHEKRCEKSEPSYIQ</sequence>
<dbReference type="Pfam" id="PF23447">
    <property type="entry name" value="DUF7128"/>
    <property type="match status" value="1"/>
</dbReference>
<accession>A0ABD5P5B0</accession>
<evidence type="ECO:0000259" key="1">
    <source>
        <dbReference type="PROSITE" id="PS50157"/>
    </source>
</evidence>
<organism evidence="2 3">
    <name type="scientific">Natribaculum luteum</name>
    <dbReference type="NCBI Taxonomy" id="1586232"/>
    <lineage>
        <taxon>Archaea</taxon>
        <taxon>Methanobacteriati</taxon>
        <taxon>Methanobacteriota</taxon>
        <taxon>Stenosarchaea group</taxon>
        <taxon>Halobacteria</taxon>
        <taxon>Halobacteriales</taxon>
        <taxon>Natrialbaceae</taxon>
        <taxon>Natribaculum</taxon>
    </lineage>
</organism>
<dbReference type="InterPro" id="IPR013087">
    <property type="entry name" value="Znf_C2H2_type"/>
</dbReference>
<evidence type="ECO:0000313" key="3">
    <source>
        <dbReference type="Proteomes" id="UP001595821"/>
    </source>
</evidence>
<dbReference type="GeneID" id="76530281"/>
<dbReference type="EMBL" id="JBHSDJ010000132">
    <property type="protein sequence ID" value="MFC4249386.1"/>
    <property type="molecule type" value="Genomic_DNA"/>
</dbReference>
<comment type="caution">
    <text evidence="2">The sequence shown here is derived from an EMBL/GenBank/DDBJ whole genome shotgun (WGS) entry which is preliminary data.</text>
</comment>
<dbReference type="InterPro" id="IPR055552">
    <property type="entry name" value="DUF7128"/>
</dbReference>
<dbReference type="PROSITE" id="PS50157">
    <property type="entry name" value="ZINC_FINGER_C2H2_2"/>
    <property type="match status" value="1"/>
</dbReference>
<gene>
    <name evidence="2" type="ORF">ACFOZ7_21055</name>
</gene>
<feature type="domain" description="C2H2-type" evidence="1">
    <location>
        <begin position="13"/>
        <end position="40"/>
    </location>
</feature>
<proteinExistence type="predicted"/>
<dbReference type="RefSeq" id="WP_265781484.1">
    <property type="nucleotide sequence ID" value="NZ_CP095397.1"/>
</dbReference>
<protein>
    <recommendedName>
        <fullName evidence="1">C2H2-type domain-containing protein</fullName>
    </recommendedName>
</protein>